<gene>
    <name evidence="1" type="ORF">DASB73_000750</name>
</gene>
<dbReference type="EMBL" id="BTGC01000001">
    <property type="protein sequence ID" value="GMM49117.1"/>
    <property type="molecule type" value="Genomic_DNA"/>
</dbReference>
<dbReference type="AlphaFoldDB" id="A0AAV5RDQ9"/>
<protein>
    <recommendedName>
        <fullName evidence="3">TAZ-type domain-containing protein</fullName>
    </recommendedName>
</protein>
<evidence type="ECO:0000313" key="1">
    <source>
        <dbReference type="EMBL" id="GMM49117.1"/>
    </source>
</evidence>
<evidence type="ECO:0008006" key="3">
    <source>
        <dbReference type="Google" id="ProtNLM"/>
    </source>
</evidence>
<sequence length="179" mass="20462">MSEINTSANISIQAVDLPAPSQPEIVEVSEEPKFIANNVIVQPPSPIEVEEKERETEKITRVIEREVETETIVRDVEEKVVLPQAPISFWQLHWDNPCNPFRYSEIITKYIQSMPICDICHRPHLCPHVEEACEYGKCKLKKCVHPIECYKSIMSKAHWVKGFAFKASASVDVEVVDEC</sequence>
<comment type="caution">
    <text evidence="1">The sequence shown here is derived from an EMBL/GenBank/DDBJ whole genome shotgun (WGS) entry which is preliminary data.</text>
</comment>
<accession>A0AAV5RDQ9</accession>
<keyword evidence="2" id="KW-1185">Reference proteome</keyword>
<dbReference type="Proteomes" id="UP001362899">
    <property type="component" value="Unassembled WGS sequence"/>
</dbReference>
<organism evidence="1 2">
    <name type="scientific">Starmerella bacillaris</name>
    <name type="common">Yeast</name>
    <name type="synonym">Candida zemplinina</name>
    <dbReference type="NCBI Taxonomy" id="1247836"/>
    <lineage>
        <taxon>Eukaryota</taxon>
        <taxon>Fungi</taxon>
        <taxon>Dikarya</taxon>
        <taxon>Ascomycota</taxon>
        <taxon>Saccharomycotina</taxon>
        <taxon>Dipodascomycetes</taxon>
        <taxon>Dipodascales</taxon>
        <taxon>Trichomonascaceae</taxon>
        <taxon>Starmerella</taxon>
    </lineage>
</organism>
<evidence type="ECO:0000313" key="2">
    <source>
        <dbReference type="Proteomes" id="UP001362899"/>
    </source>
</evidence>
<reference evidence="1 2" key="1">
    <citation type="journal article" date="2023" name="Elife">
        <title>Identification of key yeast species and microbe-microbe interactions impacting larval growth of Drosophila in the wild.</title>
        <authorList>
            <person name="Mure A."/>
            <person name="Sugiura Y."/>
            <person name="Maeda R."/>
            <person name="Honda K."/>
            <person name="Sakurai N."/>
            <person name="Takahashi Y."/>
            <person name="Watada M."/>
            <person name="Katoh T."/>
            <person name="Gotoh A."/>
            <person name="Gotoh Y."/>
            <person name="Taniguchi I."/>
            <person name="Nakamura K."/>
            <person name="Hayashi T."/>
            <person name="Katayama T."/>
            <person name="Uemura T."/>
            <person name="Hattori Y."/>
        </authorList>
    </citation>
    <scope>NUCLEOTIDE SEQUENCE [LARGE SCALE GENOMIC DNA]</scope>
    <source>
        <strain evidence="1 2">SB-73</strain>
    </source>
</reference>
<proteinExistence type="predicted"/>
<name>A0AAV5RDQ9_STABA</name>